<evidence type="ECO:0000313" key="2">
    <source>
        <dbReference type="Proteomes" id="UP000828390"/>
    </source>
</evidence>
<comment type="caution">
    <text evidence="1">The sequence shown here is derived from an EMBL/GenBank/DDBJ whole genome shotgun (WGS) entry which is preliminary data.</text>
</comment>
<reference evidence="1" key="1">
    <citation type="journal article" date="2019" name="bioRxiv">
        <title>The Genome of the Zebra Mussel, Dreissena polymorpha: A Resource for Invasive Species Research.</title>
        <authorList>
            <person name="McCartney M.A."/>
            <person name="Auch B."/>
            <person name="Kono T."/>
            <person name="Mallez S."/>
            <person name="Zhang Y."/>
            <person name="Obille A."/>
            <person name="Becker A."/>
            <person name="Abrahante J.E."/>
            <person name="Garbe J."/>
            <person name="Badalamenti J.P."/>
            <person name="Herman A."/>
            <person name="Mangelson H."/>
            <person name="Liachko I."/>
            <person name="Sullivan S."/>
            <person name="Sone E.D."/>
            <person name="Koren S."/>
            <person name="Silverstein K.A.T."/>
            <person name="Beckman K.B."/>
            <person name="Gohl D.M."/>
        </authorList>
    </citation>
    <scope>NUCLEOTIDE SEQUENCE</scope>
    <source>
        <strain evidence="1">Duluth1</strain>
        <tissue evidence="1">Whole animal</tissue>
    </source>
</reference>
<dbReference type="EMBL" id="JAIWYP010000014">
    <property type="protein sequence ID" value="KAH3708104.1"/>
    <property type="molecule type" value="Genomic_DNA"/>
</dbReference>
<gene>
    <name evidence="1" type="ORF">DPMN_067543</name>
</gene>
<protein>
    <submittedName>
        <fullName evidence="1">Uncharacterized protein</fullName>
    </submittedName>
</protein>
<reference evidence="1" key="2">
    <citation type="submission" date="2020-11" db="EMBL/GenBank/DDBJ databases">
        <authorList>
            <person name="McCartney M.A."/>
            <person name="Auch B."/>
            <person name="Kono T."/>
            <person name="Mallez S."/>
            <person name="Becker A."/>
            <person name="Gohl D.M."/>
            <person name="Silverstein K.A.T."/>
            <person name="Koren S."/>
            <person name="Bechman K.B."/>
            <person name="Herman A."/>
            <person name="Abrahante J.E."/>
            <person name="Garbe J."/>
        </authorList>
    </citation>
    <scope>NUCLEOTIDE SEQUENCE</scope>
    <source>
        <strain evidence="1">Duluth1</strain>
        <tissue evidence="1">Whole animal</tissue>
    </source>
</reference>
<organism evidence="1 2">
    <name type="scientific">Dreissena polymorpha</name>
    <name type="common">Zebra mussel</name>
    <name type="synonym">Mytilus polymorpha</name>
    <dbReference type="NCBI Taxonomy" id="45954"/>
    <lineage>
        <taxon>Eukaryota</taxon>
        <taxon>Metazoa</taxon>
        <taxon>Spiralia</taxon>
        <taxon>Lophotrochozoa</taxon>
        <taxon>Mollusca</taxon>
        <taxon>Bivalvia</taxon>
        <taxon>Autobranchia</taxon>
        <taxon>Heteroconchia</taxon>
        <taxon>Euheterodonta</taxon>
        <taxon>Imparidentia</taxon>
        <taxon>Neoheterodontei</taxon>
        <taxon>Myida</taxon>
        <taxon>Dreissenoidea</taxon>
        <taxon>Dreissenidae</taxon>
        <taxon>Dreissena</taxon>
    </lineage>
</organism>
<dbReference type="AlphaFoldDB" id="A0A9D3Z0X2"/>
<keyword evidence="2" id="KW-1185">Reference proteome</keyword>
<sequence>MYQPIYVSLQDASLVVSPCPPFSRTSFIFASCFEDDGGNLATDSDTAEYYSASGDEIVTAALCQVEVIFAVAAAVEAICSAVLSGIQLAAVPWNRRQSIS</sequence>
<dbReference type="Proteomes" id="UP000828390">
    <property type="component" value="Unassembled WGS sequence"/>
</dbReference>
<name>A0A9D3Z0X2_DREPO</name>
<proteinExistence type="predicted"/>
<evidence type="ECO:0000313" key="1">
    <source>
        <dbReference type="EMBL" id="KAH3708104.1"/>
    </source>
</evidence>
<accession>A0A9D3Z0X2</accession>